<keyword evidence="1" id="KW-0472">Membrane</keyword>
<keyword evidence="1" id="KW-0812">Transmembrane</keyword>
<evidence type="ECO:0000313" key="3">
    <source>
        <dbReference type="Proteomes" id="UP000182235"/>
    </source>
</evidence>
<gene>
    <name evidence="2" type="ORF">AJ78_08924</name>
</gene>
<keyword evidence="1" id="KW-1133">Transmembrane helix</keyword>
<organism evidence="2 3">
    <name type="scientific">Emergomyces pasteurianus Ep9510</name>
    <dbReference type="NCBI Taxonomy" id="1447872"/>
    <lineage>
        <taxon>Eukaryota</taxon>
        <taxon>Fungi</taxon>
        <taxon>Dikarya</taxon>
        <taxon>Ascomycota</taxon>
        <taxon>Pezizomycotina</taxon>
        <taxon>Eurotiomycetes</taxon>
        <taxon>Eurotiomycetidae</taxon>
        <taxon>Onygenales</taxon>
        <taxon>Ajellomycetaceae</taxon>
        <taxon>Emergomyces</taxon>
    </lineage>
</organism>
<feature type="non-terminal residue" evidence="2">
    <location>
        <position position="1"/>
    </location>
</feature>
<feature type="non-terminal residue" evidence="2">
    <location>
        <position position="58"/>
    </location>
</feature>
<reference evidence="2 3" key="1">
    <citation type="submission" date="2015-07" db="EMBL/GenBank/DDBJ databases">
        <title>Emmonsia species relationships and genome sequence.</title>
        <authorList>
            <consortium name="The Broad Institute Genomics Platform"/>
            <person name="Cuomo C.A."/>
            <person name="Munoz J.F."/>
            <person name="Imamovic A."/>
            <person name="Priest M.E."/>
            <person name="Young S."/>
            <person name="Clay O.K."/>
            <person name="McEwen J.G."/>
        </authorList>
    </citation>
    <scope>NUCLEOTIDE SEQUENCE [LARGE SCALE GENOMIC DNA]</scope>
    <source>
        <strain evidence="2 3">UAMH 9510</strain>
    </source>
</reference>
<sequence length="58" mass="7075">NYQIAQIWVTLKKLFLQIQLELRNVNDLRNLMTLMFLLHAVFNFFTLAFELTVEQFFH</sequence>
<feature type="transmembrane region" description="Helical" evidence="1">
    <location>
        <begin position="31"/>
        <end position="53"/>
    </location>
</feature>
<name>A0A1J9PPM4_9EURO</name>
<evidence type="ECO:0000313" key="2">
    <source>
        <dbReference type="EMBL" id="OJD09795.1"/>
    </source>
</evidence>
<dbReference type="Proteomes" id="UP000182235">
    <property type="component" value="Unassembled WGS sequence"/>
</dbReference>
<dbReference type="EMBL" id="LGRN01001128">
    <property type="protein sequence ID" value="OJD09795.1"/>
    <property type="molecule type" value="Genomic_DNA"/>
</dbReference>
<evidence type="ECO:0000256" key="1">
    <source>
        <dbReference type="SAM" id="Phobius"/>
    </source>
</evidence>
<comment type="caution">
    <text evidence="2">The sequence shown here is derived from an EMBL/GenBank/DDBJ whole genome shotgun (WGS) entry which is preliminary data.</text>
</comment>
<dbReference type="VEuPathDB" id="FungiDB:AJ78_08924"/>
<protein>
    <submittedName>
        <fullName evidence="2">Uncharacterized protein</fullName>
    </submittedName>
</protein>
<dbReference type="STRING" id="1447872.A0A1J9PPM4"/>
<accession>A0A1J9PPM4</accession>
<dbReference type="AlphaFoldDB" id="A0A1J9PPM4"/>
<proteinExistence type="predicted"/>
<keyword evidence="3" id="KW-1185">Reference proteome</keyword>